<evidence type="ECO:0000313" key="4">
    <source>
        <dbReference type="Proteomes" id="UP000265619"/>
    </source>
</evidence>
<dbReference type="InterPro" id="IPR045584">
    <property type="entry name" value="Pilin-like"/>
</dbReference>
<dbReference type="GO" id="GO:0015627">
    <property type="term" value="C:type II protein secretion system complex"/>
    <property type="evidence" value="ECO:0007669"/>
    <property type="project" value="InterPro"/>
</dbReference>
<reference evidence="3 4" key="1">
    <citation type="submission" date="2018-09" db="EMBL/GenBank/DDBJ databases">
        <title>Acidovorax cavernicola nov. sp. isolated from Gruta de las Maravillas (Aracena, Spain).</title>
        <authorList>
            <person name="Jurado V."/>
            <person name="Gutierrez-Patricio S."/>
            <person name="Gonzalez-Pimentel J.L."/>
            <person name="Miller A.Z."/>
            <person name="Laiz L."/>
            <person name="Saiz-Jimenez C."/>
        </authorList>
    </citation>
    <scope>NUCLEOTIDE SEQUENCE [LARGE SCALE GENOMIC DNA]</scope>
    <source>
        <strain evidence="3 4">1011MAR4D40.2</strain>
    </source>
</reference>
<name>A0A9X8GW97_9BURK</name>
<dbReference type="PRINTS" id="PR00813">
    <property type="entry name" value="BCTERIALGSPG"/>
</dbReference>
<evidence type="ECO:0000256" key="1">
    <source>
        <dbReference type="ARBA" id="ARBA00022481"/>
    </source>
</evidence>
<dbReference type="NCBIfam" id="TIGR02532">
    <property type="entry name" value="IV_pilin_GFxxxE"/>
    <property type="match status" value="1"/>
</dbReference>
<comment type="caution">
    <text evidence="3">The sequence shown here is derived from an EMBL/GenBank/DDBJ whole genome shotgun (WGS) entry which is preliminary data.</text>
</comment>
<dbReference type="Gene3D" id="3.30.700.10">
    <property type="entry name" value="Glycoprotein, Type 4 Pilin"/>
    <property type="match status" value="1"/>
</dbReference>
<dbReference type="SUPFAM" id="SSF54523">
    <property type="entry name" value="Pili subunits"/>
    <property type="match status" value="1"/>
</dbReference>
<gene>
    <name evidence="3" type="ORF">D3H34_07165</name>
</gene>
<organism evidence="3 4">
    <name type="scientific">Acidovorax cavernicola</name>
    <dbReference type="NCBI Taxonomy" id="1675792"/>
    <lineage>
        <taxon>Bacteria</taxon>
        <taxon>Pseudomonadati</taxon>
        <taxon>Pseudomonadota</taxon>
        <taxon>Betaproteobacteria</taxon>
        <taxon>Burkholderiales</taxon>
        <taxon>Comamonadaceae</taxon>
        <taxon>Acidovorax</taxon>
    </lineage>
</organism>
<sequence>MKASPGFTLIEMMVTVVLVGILASVVVPLTEMSIQRGREQDLRMALREIRGAIDAYKRAGDEGRIYRSATTTGYPATLDVLVEGEPDLKDPAKRKIYFLRRVPRDPMNSDIKLAPAATWGKRAYASEADRPKEGDDVYDVYSTSKRTGLNGLPYAQW</sequence>
<protein>
    <submittedName>
        <fullName evidence="3">Type II secretion system protein</fullName>
    </submittedName>
</protein>
<keyword evidence="2" id="KW-0812">Transmembrane</keyword>
<dbReference type="EMBL" id="QXMN01000005">
    <property type="protein sequence ID" value="RIX83208.1"/>
    <property type="molecule type" value="Genomic_DNA"/>
</dbReference>
<accession>A0A9X8GW97</accession>
<keyword evidence="1" id="KW-0488">Methylation</keyword>
<dbReference type="InterPro" id="IPR012902">
    <property type="entry name" value="N_methyl_site"/>
</dbReference>
<dbReference type="InterPro" id="IPR000983">
    <property type="entry name" value="Bac_GSPG_pilin"/>
</dbReference>
<dbReference type="RefSeq" id="WP_119552751.1">
    <property type="nucleotide sequence ID" value="NZ_QXMN01000005.1"/>
</dbReference>
<keyword evidence="4" id="KW-1185">Reference proteome</keyword>
<dbReference type="Pfam" id="PF07963">
    <property type="entry name" value="N_methyl"/>
    <property type="match status" value="1"/>
</dbReference>
<dbReference type="Proteomes" id="UP000265619">
    <property type="component" value="Unassembled WGS sequence"/>
</dbReference>
<feature type="transmembrane region" description="Helical" evidence="2">
    <location>
        <begin position="6"/>
        <end position="29"/>
    </location>
</feature>
<evidence type="ECO:0000313" key="3">
    <source>
        <dbReference type="EMBL" id="RIX83208.1"/>
    </source>
</evidence>
<evidence type="ECO:0000256" key="2">
    <source>
        <dbReference type="SAM" id="Phobius"/>
    </source>
</evidence>
<keyword evidence="2" id="KW-1133">Transmembrane helix</keyword>
<proteinExistence type="predicted"/>
<dbReference type="GO" id="GO:0015628">
    <property type="term" value="P:protein secretion by the type II secretion system"/>
    <property type="evidence" value="ECO:0007669"/>
    <property type="project" value="InterPro"/>
</dbReference>
<dbReference type="AlphaFoldDB" id="A0A9X8GW97"/>
<keyword evidence="2" id="KW-0472">Membrane</keyword>
<dbReference type="OrthoDB" id="9790526at2"/>